<name>A0ABQ3BU59_9GAMM</name>
<feature type="chain" id="PRO_5045317474" description="Amidohydrolase-related domain-containing protein" evidence="1">
    <location>
        <begin position="23"/>
        <end position="676"/>
    </location>
</feature>
<gene>
    <name evidence="3" type="ORF">GCM10008101_05990</name>
</gene>
<evidence type="ECO:0000313" key="3">
    <source>
        <dbReference type="EMBL" id="GGZ55375.1"/>
    </source>
</evidence>
<dbReference type="InterPro" id="IPR011059">
    <property type="entry name" value="Metal-dep_hydrolase_composite"/>
</dbReference>
<dbReference type="PANTHER" id="PTHR43135:SF3">
    <property type="entry name" value="ALPHA-D-RIBOSE 1-METHYLPHOSPHONATE 5-TRIPHOSPHATE DIPHOSPHATASE"/>
    <property type="match status" value="1"/>
</dbReference>
<organism evidence="3 4">
    <name type="scientific">Cognatilysobacter xinjiangensis</name>
    <dbReference type="NCBI Taxonomy" id="546892"/>
    <lineage>
        <taxon>Bacteria</taxon>
        <taxon>Pseudomonadati</taxon>
        <taxon>Pseudomonadota</taxon>
        <taxon>Gammaproteobacteria</taxon>
        <taxon>Lysobacterales</taxon>
        <taxon>Lysobacteraceae</taxon>
        <taxon>Cognatilysobacter</taxon>
    </lineage>
</organism>
<evidence type="ECO:0000256" key="1">
    <source>
        <dbReference type="SAM" id="SignalP"/>
    </source>
</evidence>
<dbReference type="InterPro" id="IPR006680">
    <property type="entry name" value="Amidohydro-rel"/>
</dbReference>
<sequence length="676" mass="72992">MKSFRRLLLLALAFSAALPAWGAQVERWVILVDNGTKAGHQVVTHADDGSVRTEFVFKDNGRGPELKEEYALSPDGTFSRYRITGVSTFGAKVDETYRRSGDQAEWTTTADRGTRAVAGVAQYAPLGGTPQSISATVAALAKRADGRLPLVPGGTLSMRELARETLTRGGDTKTVRLLAITGQGLMPNFGWFTGDATPALFGFVVPGYLQMLPEGWEAAGPQLEARQKAAEGELLVAMQKQLAHPLAGSTLIRDVRVFDSAAAKLGARSDVLIRDGKIVSVAPAGKAPKADRTIDGGGRVMIPGLWDMHAHAGRWDGGLNIAAGVTSVRDMGNDNATLQQIIAEEKAGTLMSPRIVAAGFIEGESPMSARNGFVIKNLDEAKKAVDWYAAHGYPQIKIYNSFPKDVLKDTVAYAHSKGMRVSGHVPAFLRAQDVIDAGFDEIQHINQLMLNFLVDDKTDTRTLERFYLPAKKVADLDFDGPEVQAFIRTMAQKKIAADPTLATFEFLHQRDGTMSPIIAPVAEHLPPDVTRARMAAELDIPDDATWKRYDASYRKMVEFVGRLYRAGVPIVAGTDEIPGFTLQRELELYVDAGLTPSQVLKIATLDAATIARAPDRGEIRPGMTADLVLLDGEPTTNIADVRKVALVIKGDTAYAPAEIDRALGIAPFAEPVAIAR</sequence>
<feature type="domain" description="Amidohydrolase-related" evidence="2">
    <location>
        <begin position="321"/>
        <end position="649"/>
    </location>
</feature>
<evidence type="ECO:0000313" key="4">
    <source>
        <dbReference type="Proteomes" id="UP000643403"/>
    </source>
</evidence>
<dbReference type="PANTHER" id="PTHR43135">
    <property type="entry name" value="ALPHA-D-RIBOSE 1-METHYLPHOSPHONATE 5-TRIPHOSPHATE DIPHOSPHATASE"/>
    <property type="match status" value="1"/>
</dbReference>
<dbReference type="InterPro" id="IPR032466">
    <property type="entry name" value="Metal_Hydrolase"/>
</dbReference>
<dbReference type="Pfam" id="PF01979">
    <property type="entry name" value="Amidohydro_1"/>
    <property type="match status" value="1"/>
</dbReference>
<evidence type="ECO:0000259" key="2">
    <source>
        <dbReference type="Pfam" id="PF01979"/>
    </source>
</evidence>
<protein>
    <recommendedName>
        <fullName evidence="2">Amidohydrolase-related domain-containing protein</fullName>
    </recommendedName>
</protein>
<dbReference type="Gene3D" id="3.20.20.140">
    <property type="entry name" value="Metal-dependent hydrolases"/>
    <property type="match status" value="1"/>
</dbReference>
<dbReference type="InterPro" id="IPR051781">
    <property type="entry name" value="Metallo-dep_Hydrolase"/>
</dbReference>
<dbReference type="EMBL" id="BMXY01000001">
    <property type="protein sequence ID" value="GGZ55375.1"/>
    <property type="molecule type" value="Genomic_DNA"/>
</dbReference>
<dbReference type="SUPFAM" id="SSF51556">
    <property type="entry name" value="Metallo-dependent hydrolases"/>
    <property type="match status" value="1"/>
</dbReference>
<dbReference type="SUPFAM" id="SSF51338">
    <property type="entry name" value="Composite domain of metallo-dependent hydrolases"/>
    <property type="match status" value="1"/>
</dbReference>
<dbReference type="Gene3D" id="2.30.40.10">
    <property type="entry name" value="Urease, subunit C, domain 1"/>
    <property type="match status" value="2"/>
</dbReference>
<accession>A0ABQ3BU59</accession>
<comment type="caution">
    <text evidence="3">The sequence shown here is derived from an EMBL/GenBank/DDBJ whole genome shotgun (WGS) entry which is preliminary data.</text>
</comment>
<keyword evidence="4" id="KW-1185">Reference proteome</keyword>
<dbReference type="RefSeq" id="WP_189446882.1">
    <property type="nucleotide sequence ID" value="NZ_BMXY01000001.1"/>
</dbReference>
<keyword evidence="1" id="KW-0732">Signal</keyword>
<dbReference type="Proteomes" id="UP000643403">
    <property type="component" value="Unassembled WGS sequence"/>
</dbReference>
<feature type="signal peptide" evidence="1">
    <location>
        <begin position="1"/>
        <end position="22"/>
    </location>
</feature>
<proteinExistence type="predicted"/>
<reference evidence="4" key="1">
    <citation type="journal article" date="2019" name="Int. J. Syst. Evol. Microbiol.">
        <title>The Global Catalogue of Microorganisms (GCM) 10K type strain sequencing project: providing services to taxonomists for standard genome sequencing and annotation.</title>
        <authorList>
            <consortium name="The Broad Institute Genomics Platform"/>
            <consortium name="The Broad Institute Genome Sequencing Center for Infectious Disease"/>
            <person name="Wu L."/>
            <person name="Ma J."/>
        </authorList>
    </citation>
    <scope>NUCLEOTIDE SEQUENCE [LARGE SCALE GENOMIC DNA]</scope>
    <source>
        <strain evidence="4">KCTC 22558</strain>
    </source>
</reference>